<proteinExistence type="predicted"/>
<organism evidence="1 2">
    <name type="scientific">Manganibacter manganicus</name>
    <dbReference type="NCBI Taxonomy" id="1873176"/>
    <lineage>
        <taxon>Bacteria</taxon>
        <taxon>Pseudomonadati</taxon>
        <taxon>Pseudomonadota</taxon>
        <taxon>Alphaproteobacteria</taxon>
        <taxon>Hyphomicrobiales</taxon>
        <taxon>Phyllobacteriaceae</taxon>
        <taxon>Manganibacter</taxon>
    </lineage>
</organism>
<dbReference type="STRING" id="1873176.BFN67_04820"/>
<reference evidence="1 2" key="1">
    <citation type="journal article" date="2016" name="Int. J. Syst. Evol. Microbiol.">
        <title>Pseudaminobacter manganicus sp. nov., isolated from sludge of a manganese mine.</title>
        <authorList>
            <person name="Li J."/>
            <person name="Huang J."/>
            <person name="Liao S."/>
            <person name="Wang G."/>
        </authorList>
    </citation>
    <scope>NUCLEOTIDE SEQUENCE [LARGE SCALE GENOMIC DNA]</scope>
    <source>
        <strain evidence="1 2">JH-7</strain>
    </source>
</reference>
<protein>
    <recommendedName>
        <fullName evidence="3">DUF4398 domain-containing protein</fullName>
    </recommendedName>
</protein>
<dbReference type="AlphaFoldDB" id="A0A1V8RPT4"/>
<dbReference type="EMBL" id="MDET01000023">
    <property type="protein sequence ID" value="OQM74979.1"/>
    <property type="molecule type" value="Genomic_DNA"/>
</dbReference>
<evidence type="ECO:0000313" key="1">
    <source>
        <dbReference type="EMBL" id="OQM74979.1"/>
    </source>
</evidence>
<dbReference type="OrthoDB" id="9256137at2"/>
<gene>
    <name evidence="1" type="ORF">BFN67_04820</name>
</gene>
<evidence type="ECO:0008006" key="3">
    <source>
        <dbReference type="Google" id="ProtNLM"/>
    </source>
</evidence>
<dbReference type="Proteomes" id="UP000191905">
    <property type="component" value="Unassembled WGS sequence"/>
</dbReference>
<name>A0A1V8RPT4_9HYPH</name>
<keyword evidence="2" id="KW-1185">Reference proteome</keyword>
<comment type="caution">
    <text evidence="1">The sequence shown here is derived from an EMBL/GenBank/DDBJ whole genome shotgun (WGS) entry which is preliminary data.</text>
</comment>
<accession>A0A1V8RPT4</accession>
<sequence length="59" mass="6662">MEEAEKSLSARIADADERGNRYLADANEAAEAGKTQKAERLYMKGQFWLDRSNKLRGNS</sequence>
<evidence type="ECO:0000313" key="2">
    <source>
        <dbReference type="Proteomes" id="UP000191905"/>
    </source>
</evidence>